<organism evidence="1">
    <name type="scientific">Podoviridae sp. ctZ5d16</name>
    <dbReference type="NCBI Taxonomy" id="2825257"/>
    <lineage>
        <taxon>Viruses</taxon>
        <taxon>Duplodnaviria</taxon>
        <taxon>Heunggongvirae</taxon>
        <taxon>Uroviricota</taxon>
        <taxon>Caudoviricetes</taxon>
    </lineage>
</organism>
<dbReference type="EMBL" id="BK015606">
    <property type="protein sequence ID" value="DAE15529.1"/>
    <property type="molecule type" value="Genomic_DNA"/>
</dbReference>
<proteinExistence type="predicted"/>
<sequence>MSGLGGINFSLPDISGTDFSKEKEIKELKSYMALLTKQLQFTLANLEPEENFTEETNERWNSLVTDGYVTSEISQSADEILLKVSKEFTTNEVMESKIQQTAEKILLEVSETYAEAGEVSSKIEQKANSILLQVSQTYVGKDELESKIQQTADNILLEVSGTYATDDEVAKMKSSIDQTINAINLTVSKKVGNDEIISKINQSAEQITIQASKINLNGITFADEIRVRDTSEGTICAIRPGRLELGAETKAGKSKDLTVDGTNGIKIRGLQNGQYSNAYTQITEEQILIRHDSTSEFIKLVNLTGEAEIRMGRAGSDTYTSILKGVVKLTSAEGYPRFRTTIGADGITIEERTSQSSSWKVIDHLGKVWVEG</sequence>
<reference evidence="1" key="1">
    <citation type="journal article" date="2021" name="Proc. Natl. Acad. Sci. U.S.A.">
        <title>A Catalog of Tens of Thousands of Viruses from Human Metagenomes Reveals Hidden Associations with Chronic Diseases.</title>
        <authorList>
            <person name="Tisza M.J."/>
            <person name="Buck C.B."/>
        </authorList>
    </citation>
    <scope>NUCLEOTIDE SEQUENCE</scope>
    <source>
        <strain evidence="1">CtZ5d16</strain>
    </source>
</reference>
<accession>A0A8S5Q9P2</accession>
<protein>
    <submittedName>
        <fullName evidence="1">Uncharacterized protein</fullName>
    </submittedName>
</protein>
<evidence type="ECO:0000313" key="1">
    <source>
        <dbReference type="EMBL" id="DAE15529.1"/>
    </source>
</evidence>
<name>A0A8S5Q9P2_9CAUD</name>